<dbReference type="GO" id="GO:0019005">
    <property type="term" value="C:SCF ubiquitin ligase complex"/>
    <property type="evidence" value="ECO:0007669"/>
    <property type="project" value="TreeGrafter"/>
</dbReference>
<dbReference type="InterPro" id="IPR006553">
    <property type="entry name" value="Leu-rich_rpt_Cys-con_subtyp"/>
</dbReference>
<dbReference type="FunFam" id="3.80.10.10:FF:000214">
    <property type="entry name" value="EIN3-binding F-box protein 1"/>
    <property type="match status" value="1"/>
</dbReference>
<organism evidence="2 3">
    <name type="scientific">Macleaya cordata</name>
    <name type="common">Five-seeded plume-poppy</name>
    <name type="synonym">Bocconia cordata</name>
    <dbReference type="NCBI Taxonomy" id="56857"/>
    <lineage>
        <taxon>Eukaryota</taxon>
        <taxon>Viridiplantae</taxon>
        <taxon>Streptophyta</taxon>
        <taxon>Embryophyta</taxon>
        <taxon>Tracheophyta</taxon>
        <taxon>Spermatophyta</taxon>
        <taxon>Magnoliopsida</taxon>
        <taxon>Ranunculales</taxon>
        <taxon>Papaveraceae</taxon>
        <taxon>Papaveroideae</taxon>
        <taxon>Macleaya</taxon>
    </lineage>
</organism>
<dbReference type="FunFam" id="3.80.10.10:FF:000473">
    <property type="entry name" value="EIN3-binding F-box protein 1"/>
    <property type="match status" value="1"/>
</dbReference>
<dbReference type="PANTHER" id="PTHR13318">
    <property type="entry name" value="PARTNER OF PAIRED, ISOFORM B-RELATED"/>
    <property type="match status" value="1"/>
</dbReference>
<dbReference type="GO" id="GO:0031146">
    <property type="term" value="P:SCF-dependent proteasomal ubiquitin-dependent protein catabolic process"/>
    <property type="evidence" value="ECO:0007669"/>
    <property type="project" value="TreeGrafter"/>
</dbReference>
<dbReference type="OMA" id="IRKCCFV"/>
<dbReference type="STRING" id="56857.A0A200QBN2"/>
<name>A0A200QBN2_MACCD</name>
<dbReference type="Proteomes" id="UP000195402">
    <property type="component" value="Unassembled WGS sequence"/>
</dbReference>
<dbReference type="SUPFAM" id="SSF81383">
    <property type="entry name" value="F-box domain"/>
    <property type="match status" value="1"/>
</dbReference>
<dbReference type="Pfam" id="PF25372">
    <property type="entry name" value="DUF7885"/>
    <property type="match status" value="3"/>
</dbReference>
<dbReference type="OrthoDB" id="550575at2759"/>
<dbReference type="EMBL" id="MVGT01002433">
    <property type="protein sequence ID" value="OVA07797.1"/>
    <property type="molecule type" value="Genomic_DNA"/>
</dbReference>
<proteinExistence type="predicted"/>
<evidence type="ECO:0000313" key="3">
    <source>
        <dbReference type="Proteomes" id="UP000195402"/>
    </source>
</evidence>
<protein>
    <submittedName>
        <fullName evidence="2">F-box domain</fullName>
    </submittedName>
</protein>
<dbReference type="InParanoid" id="A0A200QBN2"/>
<dbReference type="InterPro" id="IPR001810">
    <property type="entry name" value="F-box_dom"/>
</dbReference>
<dbReference type="PANTHER" id="PTHR13318:SF178">
    <property type="entry name" value="OS02G0200900 PROTEIN"/>
    <property type="match status" value="1"/>
</dbReference>
<evidence type="ECO:0000259" key="1">
    <source>
        <dbReference type="SMART" id="SM00256"/>
    </source>
</evidence>
<sequence length="665" mass="71196">MPTLVNYFGDDEFFQGGASYANLMDSSPFLSLRSHVDVYYPPLKRSRISAPFIFEEKFVPKKKPSIEVLPDECLYEILRRLPGGQERSVCASVSKRWLLLLSSINRAEICSNTQSLKLNEELVSDKAEKGFDLNKEPRPVDDNIEMIQDVQEVESDGCLTRSLEGKKATDIRLAAISVGNGSRGGLGKLLIRGTNSTRGVTDIGLSAIGRGCPSLRVLSLWNVPSIGDEGLIEIANGCHMLEKLDLSQCPSISNKALFAIAENCPNLASLTIESCSKIGNEGLQAIGRCCPNLQCITIKDCPLVGDQGVVSLISSASHALLKVNLEVVNITDVSLAVIGQYGKNVKDLVLTGLQSVSERGFWVMGKAEGLQKLKSIKISCCGGVTDLALQAVGKGCPNLKQLSLRRCSVSDDGFVAFARSAASLESLQLEECNSITQSGVLIALSNCGKLKSLNLVKCLGIKDIVSRLTLPSSCESLRSLSILNCPGFSNASLALVGKICPQLQYVDLSGLCAITDSGILPLLQSCKAGLVKVNLSGCMNLTDTVISALAKLHGETLQLLNLDGCRKISNASLVAIAENCSLLKELDVSKCAITDFGIAALSCAKELELQILSLSGCSQVSDKSLPYLANMGQTLFGLNLQHCNSISSGTIELLVERLWRCDILV</sequence>
<comment type="caution">
    <text evidence="2">The sequence shown here is derived from an EMBL/GenBank/DDBJ whole genome shotgun (WGS) entry which is preliminary data.</text>
</comment>
<dbReference type="FunCoup" id="A0A200QBN2">
    <property type="interactions" value="877"/>
</dbReference>
<keyword evidence="3" id="KW-1185">Reference proteome</keyword>
<dbReference type="Pfam" id="PF00646">
    <property type="entry name" value="F-box"/>
    <property type="match status" value="1"/>
</dbReference>
<dbReference type="InterPro" id="IPR032675">
    <property type="entry name" value="LRR_dom_sf"/>
</dbReference>
<dbReference type="SUPFAM" id="SSF52047">
    <property type="entry name" value="RNI-like"/>
    <property type="match status" value="1"/>
</dbReference>
<dbReference type="SMART" id="SM00367">
    <property type="entry name" value="LRR_CC"/>
    <property type="match status" value="14"/>
</dbReference>
<dbReference type="InterPro" id="IPR036047">
    <property type="entry name" value="F-box-like_dom_sf"/>
</dbReference>
<evidence type="ECO:0000313" key="2">
    <source>
        <dbReference type="EMBL" id="OVA07797.1"/>
    </source>
</evidence>
<dbReference type="Gene3D" id="3.80.10.10">
    <property type="entry name" value="Ribonuclease Inhibitor"/>
    <property type="match status" value="3"/>
</dbReference>
<dbReference type="AlphaFoldDB" id="A0A200QBN2"/>
<dbReference type="FunFam" id="3.80.10.10:FF:000451">
    <property type="entry name" value="EIN3-binding F-box protein 1"/>
    <property type="match status" value="1"/>
</dbReference>
<accession>A0A200QBN2</accession>
<dbReference type="SMART" id="SM00256">
    <property type="entry name" value="FBOX"/>
    <property type="match status" value="1"/>
</dbReference>
<gene>
    <name evidence="2" type="ORF">BVC80_8641g15</name>
</gene>
<reference evidence="2 3" key="1">
    <citation type="journal article" date="2017" name="Mol. Plant">
        <title>The Genome of Medicinal Plant Macleaya cordata Provides New Insights into Benzylisoquinoline Alkaloids Metabolism.</title>
        <authorList>
            <person name="Liu X."/>
            <person name="Liu Y."/>
            <person name="Huang P."/>
            <person name="Ma Y."/>
            <person name="Qing Z."/>
            <person name="Tang Q."/>
            <person name="Cao H."/>
            <person name="Cheng P."/>
            <person name="Zheng Y."/>
            <person name="Yuan Z."/>
            <person name="Zhou Y."/>
            <person name="Liu J."/>
            <person name="Tang Z."/>
            <person name="Zhuo Y."/>
            <person name="Zhang Y."/>
            <person name="Yu L."/>
            <person name="Huang J."/>
            <person name="Yang P."/>
            <person name="Peng Q."/>
            <person name="Zhang J."/>
            <person name="Jiang W."/>
            <person name="Zhang Z."/>
            <person name="Lin K."/>
            <person name="Ro D.K."/>
            <person name="Chen X."/>
            <person name="Xiong X."/>
            <person name="Shang Y."/>
            <person name="Huang S."/>
            <person name="Zeng J."/>
        </authorList>
    </citation>
    <scope>NUCLEOTIDE SEQUENCE [LARGE SCALE GENOMIC DNA]</scope>
    <source>
        <strain evidence="3">cv. BLH2017</strain>
        <tissue evidence="2">Root</tissue>
    </source>
</reference>
<dbReference type="InterPro" id="IPR057207">
    <property type="entry name" value="FBXL15_LRR"/>
</dbReference>
<feature type="domain" description="F-box" evidence="1">
    <location>
        <begin position="69"/>
        <end position="109"/>
    </location>
</feature>